<sequence>MNAYKVVSLTEIRLKVDSNTVRASSQEAHLLSLHLLPFHTCCLLHGLTIRSNIALLLPTTYHIYFAVCSRIARAAYFRTTGYFFKPAIPYPLLCIHETESTMLKYRRSLRNKI</sequence>
<protein>
    <submittedName>
        <fullName evidence="1">Uncharacterized protein</fullName>
    </submittedName>
</protein>
<dbReference type="AlphaFoldDB" id="A0A8X6Q5H1"/>
<accession>A0A8X6Q5H1</accession>
<proteinExistence type="predicted"/>
<keyword evidence="2" id="KW-1185">Reference proteome</keyword>
<comment type="caution">
    <text evidence="1">The sequence shown here is derived from an EMBL/GenBank/DDBJ whole genome shotgun (WGS) entry which is preliminary data.</text>
</comment>
<evidence type="ECO:0000313" key="2">
    <source>
        <dbReference type="Proteomes" id="UP000887013"/>
    </source>
</evidence>
<organism evidence="1 2">
    <name type="scientific">Nephila pilipes</name>
    <name type="common">Giant wood spider</name>
    <name type="synonym">Nephila maculata</name>
    <dbReference type="NCBI Taxonomy" id="299642"/>
    <lineage>
        <taxon>Eukaryota</taxon>
        <taxon>Metazoa</taxon>
        <taxon>Ecdysozoa</taxon>
        <taxon>Arthropoda</taxon>
        <taxon>Chelicerata</taxon>
        <taxon>Arachnida</taxon>
        <taxon>Araneae</taxon>
        <taxon>Araneomorphae</taxon>
        <taxon>Entelegynae</taxon>
        <taxon>Araneoidea</taxon>
        <taxon>Nephilidae</taxon>
        <taxon>Nephila</taxon>
    </lineage>
</organism>
<reference evidence="1" key="1">
    <citation type="submission" date="2020-08" db="EMBL/GenBank/DDBJ databases">
        <title>Multicomponent nature underlies the extraordinary mechanical properties of spider dragline silk.</title>
        <authorList>
            <person name="Kono N."/>
            <person name="Nakamura H."/>
            <person name="Mori M."/>
            <person name="Yoshida Y."/>
            <person name="Ohtoshi R."/>
            <person name="Malay A.D."/>
            <person name="Moran D.A.P."/>
            <person name="Tomita M."/>
            <person name="Numata K."/>
            <person name="Arakawa K."/>
        </authorList>
    </citation>
    <scope>NUCLEOTIDE SEQUENCE</scope>
</reference>
<dbReference type="Proteomes" id="UP000887013">
    <property type="component" value="Unassembled WGS sequence"/>
</dbReference>
<name>A0A8X6Q5H1_NEPPI</name>
<evidence type="ECO:0000313" key="1">
    <source>
        <dbReference type="EMBL" id="GFU07645.1"/>
    </source>
</evidence>
<gene>
    <name evidence="1" type="ORF">NPIL_384151</name>
</gene>
<dbReference type="EMBL" id="BMAW01124389">
    <property type="protein sequence ID" value="GFU07645.1"/>
    <property type="molecule type" value="Genomic_DNA"/>
</dbReference>